<keyword evidence="7" id="KW-0238">DNA-binding</keyword>
<feature type="domain" description="C2H2-type" evidence="12">
    <location>
        <begin position="340"/>
        <end position="367"/>
    </location>
</feature>
<dbReference type="FunFam" id="3.30.160.60:FF:000373">
    <property type="entry name" value="Putative transcriptional repressor ctcf"/>
    <property type="match status" value="1"/>
</dbReference>
<feature type="domain" description="C2H2-type" evidence="12">
    <location>
        <begin position="312"/>
        <end position="339"/>
    </location>
</feature>
<dbReference type="GO" id="GO:0005634">
    <property type="term" value="C:nucleus"/>
    <property type="evidence" value="ECO:0007669"/>
    <property type="project" value="UniProtKB-SubCell"/>
</dbReference>
<keyword evidence="4 10" id="KW-0863">Zinc-finger</keyword>
<feature type="region of interest" description="Disordered" evidence="11">
    <location>
        <begin position="625"/>
        <end position="655"/>
    </location>
</feature>
<feature type="domain" description="C2H2-type" evidence="12">
    <location>
        <begin position="397"/>
        <end position="424"/>
    </location>
</feature>
<dbReference type="AlphaFoldDB" id="A0AAD9UC23"/>
<dbReference type="GO" id="GO:0008270">
    <property type="term" value="F:zinc ion binding"/>
    <property type="evidence" value="ECO:0007669"/>
    <property type="project" value="UniProtKB-KW"/>
</dbReference>
<dbReference type="PROSITE" id="PS00028">
    <property type="entry name" value="ZINC_FINGER_C2H2_1"/>
    <property type="match status" value="7"/>
</dbReference>
<keyword evidence="14" id="KW-1185">Reference proteome</keyword>
<dbReference type="InterPro" id="IPR056438">
    <property type="entry name" value="Znf-C2H2_CTCF"/>
</dbReference>
<evidence type="ECO:0000256" key="3">
    <source>
        <dbReference type="ARBA" id="ARBA00022737"/>
    </source>
</evidence>
<comment type="caution">
    <text evidence="13">The sequence shown here is derived from an EMBL/GenBank/DDBJ whole genome shotgun (WGS) entry which is preliminary data.</text>
</comment>
<dbReference type="EMBL" id="JAODUO010000286">
    <property type="protein sequence ID" value="KAK2184022.1"/>
    <property type="molecule type" value="Genomic_DNA"/>
</dbReference>
<evidence type="ECO:0000259" key="12">
    <source>
        <dbReference type="PROSITE" id="PS50157"/>
    </source>
</evidence>
<dbReference type="FunFam" id="3.30.160.60:FF:000049">
    <property type="entry name" value="transcriptional repressor CTCF isoform X1"/>
    <property type="match status" value="2"/>
</dbReference>
<evidence type="ECO:0000256" key="11">
    <source>
        <dbReference type="SAM" id="MobiDB-lite"/>
    </source>
</evidence>
<evidence type="ECO:0000313" key="14">
    <source>
        <dbReference type="Proteomes" id="UP001209878"/>
    </source>
</evidence>
<dbReference type="InterPro" id="IPR050589">
    <property type="entry name" value="Ikaros_C2H2-ZF"/>
</dbReference>
<proteinExistence type="predicted"/>
<dbReference type="PANTHER" id="PTHR24404">
    <property type="entry name" value="ZINC FINGER PROTEIN"/>
    <property type="match status" value="1"/>
</dbReference>
<keyword evidence="8" id="KW-0804">Transcription</keyword>
<keyword evidence="2" id="KW-0479">Metal-binding</keyword>
<feature type="domain" description="C2H2-type" evidence="12">
    <location>
        <begin position="368"/>
        <end position="396"/>
    </location>
</feature>
<gene>
    <name evidence="13" type="ORF">NP493_286g02035</name>
</gene>
<feature type="domain" description="C2H2-type" evidence="12">
    <location>
        <begin position="539"/>
        <end position="566"/>
    </location>
</feature>
<comment type="subcellular location">
    <subcellularLocation>
        <location evidence="1">Nucleus</location>
    </subcellularLocation>
</comment>
<organism evidence="13 14">
    <name type="scientific">Ridgeia piscesae</name>
    <name type="common">Tubeworm</name>
    <dbReference type="NCBI Taxonomy" id="27915"/>
    <lineage>
        <taxon>Eukaryota</taxon>
        <taxon>Metazoa</taxon>
        <taxon>Spiralia</taxon>
        <taxon>Lophotrochozoa</taxon>
        <taxon>Annelida</taxon>
        <taxon>Polychaeta</taxon>
        <taxon>Sedentaria</taxon>
        <taxon>Canalipalpata</taxon>
        <taxon>Sabellida</taxon>
        <taxon>Siboglinidae</taxon>
        <taxon>Ridgeia</taxon>
    </lineage>
</organism>
<evidence type="ECO:0000256" key="6">
    <source>
        <dbReference type="ARBA" id="ARBA00023015"/>
    </source>
</evidence>
<feature type="domain" description="C2H2-type" evidence="12">
    <location>
        <begin position="511"/>
        <end position="538"/>
    </location>
</feature>
<dbReference type="Proteomes" id="UP001209878">
    <property type="component" value="Unassembled WGS sequence"/>
</dbReference>
<evidence type="ECO:0000256" key="4">
    <source>
        <dbReference type="ARBA" id="ARBA00022771"/>
    </source>
</evidence>
<feature type="domain" description="C2H2-type" evidence="12">
    <location>
        <begin position="425"/>
        <end position="452"/>
    </location>
</feature>
<dbReference type="PANTHER" id="PTHR24404:SF114">
    <property type="entry name" value="KLUMPFUSS, ISOFORM B-RELATED"/>
    <property type="match status" value="1"/>
</dbReference>
<dbReference type="FunFam" id="3.30.160.60:FF:000420">
    <property type="entry name" value="Putative transcriptional repressor ctcf"/>
    <property type="match status" value="1"/>
</dbReference>
<dbReference type="InterPro" id="IPR013087">
    <property type="entry name" value="Znf_C2H2_type"/>
</dbReference>
<dbReference type="FunFam" id="3.30.160.60:FF:001009">
    <property type="entry name" value="Zinc finger protein 26"/>
    <property type="match status" value="1"/>
</dbReference>
<feature type="compositionally biased region" description="Acidic residues" evidence="11">
    <location>
        <begin position="640"/>
        <end position="655"/>
    </location>
</feature>
<feature type="domain" description="C2H2-type" evidence="12">
    <location>
        <begin position="567"/>
        <end position="595"/>
    </location>
</feature>
<feature type="domain" description="C2H2-type" evidence="12">
    <location>
        <begin position="604"/>
        <end position="631"/>
    </location>
</feature>
<feature type="domain" description="C2H2-type" evidence="12">
    <location>
        <begin position="453"/>
        <end position="480"/>
    </location>
</feature>
<dbReference type="GO" id="GO:0003700">
    <property type="term" value="F:DNA-binding transcription factor activity"/>
    <property type="evidence" value="ECO:0007669"/>
    <property type="project" value="TreeGrafter"/>
</dbReference>
<feature type="domain" description="C2H2-type" evidence="12">
    <location>
        <begin position="482"/>
        <end position="510"/>
    </location>
</feature>
<evidence type="ECO:0000256" key="5">
    <source>
        <dbReference type="ARBA" id="ARBA00022833"/>
    </source>
</evidence>
<dbReference type="SMART" id="SM00355">
    <property type="entry name" value="ZnF_C2H2"/>
    <property type="match status" value="11"/>
</dbReference>
<dbReference type="Pfam" id="PF00096">
    <property type="entry name" value="zf-C2H2"/>
    <property type="match status" value="7"/>
</dbReference>
<dbReference type="PROSITE" id="PS50157">
    <property type="entry name" value="ZINC_FINGER_C2H2_2"/>
    <property type="match status" value="11"/>
</dbReference>
<dbReference type="GO" id="GO:0000978">
    <property type="term" value="F:RNA polymerase II cis-regulatory region sequence-specific DNA binding"/>
    <property type="evidence" value="ECO:0007669"/>
    <property type="project" value="TreeGrafter"/>
</dbReference>
<evidence type="ECO:0000256" key="10">
    <source>
        <dbReference type="PROSITE-ProRule" id="PRU00042"/>
    </source>
</evidence>
<protein>
    <recommendedName>
        <fullName evidence="12">C2H2-type domain-containing protein</fullName>
    </recommendedName>
</protein>
<evidence type="ECO:0000256" key="7">
    <source>
        <dbReference type="ARBA" id="ARBA00023125"/>
    </source>
</evidence>
<dbReference type="InterPro" id="IPR036236">
    <property type="entry name" value="Znf_C2H2_sf"/>
</dbReference>
<evidence type="ECO:0000256" key="1">
    <source>
        <dbReference type="ARBA" id="ARBA00004123"/>
    </source>
</evidence>
<keyword evidence="3" id="KW-0677">Repeat</keyword>
<accession>A0AAD9UC23</accession>
<keyword evidence="6" id="KW-0805">Transcription regulation</keyword>
<name>A0AAD9UC23_RIDPI</name>
<keyword evidence="5" id="KW-0862">Zinc</keyword>
<dbReference type="Gene3D" id="3.30.160.60">
    <property type="entry name" value="Classic Zinc Finger"/>
    <property type="match status" value="9"/>
</dbReference>
<dbReference type="Pfam" id="PF23611">
    <property type="entry name" value="zf-C2H2_16"/>
    <property type="match status" value="1"/>
</dbReference>
<reference evidence="13" key="1">
    <citation type="journal article" date="2023" name="Mol. Biol. Evol.">
        <title>Third-Generation Sequencing Reveals the Adaptive Role of the Epigenome in Three Deep-Sea Polychaetes.</title>
        <authorList>
            <person name="Perez M."/>
            <person name="Aroh O."/>
            <person name="Sun Y."/>
            <person name="Lan Y."/>
            <person name="Juniper S.K."/>
            <person name="Young C.R."/>
            <person name="Angers B."/>
            <person name="Qian P.Y."/>
        </authorList>
    </citation>
    <scope>NUCLEOTIDE SEQUENCE</scope>
    <source>
        <strain evidence="13">R07B-5</strain>
    </source>
</reference>
<feature type="compositionally biased region" description="Basic and acidic residues" evidence="11">
    <location>
        <begin position="625"/>
        <end position="639"/>
    </location>
</feature>
<dbReference type="GO" id="GO:0006357">
    <property type="term" value="P:regulation of transcription by RNA polymerase II"/>
    <property type="evidence" value="ECO:0007669"/>
    <property type="project" value="TreeGrafter"/>
</dbReference>
<sequence length="821" mass="91627">METSNGSGAVPPDAQSLNDIHNYLENFNKEISDPSSQTYIITTNTDGNYPGGGQQIMTIGEAGAPPVLQSEGQGNRVGNNGETDAPTLQAEIPMVDAVAPQVDIDQPLLTPAAPTLTGQQDAEMTPQMLQQGMQQEALDSSDTAVQMLASVAATSIPQAQPEVAVRQGNTQMVAIQNDQDSSQPQIVEAQMDGQEQHAGGMQADVANSLGLQQKEGDGNAYQTVTIIPSAVAQGGEVSYVLIVSHPDGEQEKDGDENVDMSVYDFKEEVKGVGNVQAEVEEEDDDEDAEDDGTQRKLMRLSPKKGHVMQAQLMCNYCNYTSPKRYLLTRHMKTHSEERPHKCNICDRCFKTIASLQNHINTHTGVRPHKCKECDSAFTTSGELVRHVRYRHTYEKPHKCPECDYSSVELSKLKRHIRSHTGERPYQCPHCTYASPDTYKLKRHLRIHTGEKPYECEICHARFTQSNSLKAHKLIHTGNKPVFQCELCPTTCGRKTDLKIHVQKLHTSDQPLQCKKCGKSFPDRYTYKIHVKTHEGEKCFKCELCPYAALSQRHLESHILTHTGEKPFQCDECEQSFRQKQLLRRHKNLYHTPDYIPPVPRDKRHRCQECPKSFAHHGNLLRHMQLHDPDNPDYHVKGEGYSEEEEEEEEDDEDMLDEGHTVIQEGQPPQQVQVLMTEDGEHATQILLQVVPHMGQNAHQGEIPVQMAVETPGGEQKVGIMVIQQDEQQQQEVVTVAQIPASPRRSSRMLQPKMEKLEDDESGSLKRPADEQELLMTPAKRIKKLEMSNPEGHGAVPEPAAIVSCPAGGDCVVLSQDKLGTC</sequence>
<feature type="region of interest" description="Disordered" evidence="11">
    <location>
        <begin position="741"/>
        <end position="775"/>
    </location>
</feature>
<evidence type="ECO:0000313" key="13">
    <source>
        <dbReference type="EMBL" id="KAK2184022.1"/>
    </source>
</evidence>
<evidence type="ECO:0000256" key="8">
    <source>
        <dbReference type="ARBA" id="ARBA00023163"/>
    </source>
</evidence>
<evidence type="ECO:0000256" key="2">
    <source>
        <dbReference type="ARBA" id="ARBA00022723"/>
    </source>
</evidence>
<dbReference type="Pfam" id="PF13909">
    <property type="entry name" value="zf-H2C2_5"/>
    <property type="match status" value="1"/>
</dbReference>
<evidence type="ECO:0000256" key="9">
    <source>
        <dbReference type="ARBA" id="ARBA00023242"/>
    </source>
</evidence>
<keyword evidence="9" id="KW-0539">Nucleus</keyword>
<dbReference type="FunFam" id="3.30.160.60:FF:000802">
    <property type="entry name" value="CCCTC-binding factor like"/>
    <property type="match status" value="1"/>
</dbReference>
<dbReference type="SUPFAM" id="SSF57667">
    <property type="entry name" value="beta-beta-alpha zinc fingers"/>
    <property type="match status" value="6"/>
</dbReference>